<protein>
    <submittedName>
        <fullName evidence="1">Type II toxin-antitoxin system RelE/ParE family toxin</fullName>
    </submittedName>
</protein>
<organism evidence="1 2">
    <name type="scientific">Puniceicoccus vermicola</name>
    <dbReference type="NCBI Taxonomy" id="388746"/>
    <lineage>
        <taxon>Bacteria</taxon>
        <taxon>Pseudomonadati</taxon>
        <taxon>Verrucomicrobiota</taxon>
        <taxon>Opitutia</taxon>
        <taxon>Puniceicoccales</taxon>
        <taxon>Puniceicoccaceae</taxon>
        <taxon>Puniceicoccus</taxon>
    </lineage>
</organism>
<accession>A0A7X1E845</accession>
<name>A0A7X1E845_9BACT</name>
<evidence type="ECO:0000313" key="2">
    <source>
        <dbReference type="Proteomes" id="UP000525652"/>
    </source>
</evidence>
<dbReference type="Pfam" id="PF15781">
    <property type="entry name" value="ParE-like_toxin"/>
    <property type="match status" value="1"/>
</dbReference>
<reference evidence="1 2" key="1">
    <citation type="submission" date="2020-07" db="EMBL/GenBank/DDBJ databases">
        <authorList>
            <person name="Feng X."/>
        </authorList>
    </citation>
    <scope>NUCLEOTIDE SEQUENCE [LARGE SCALE GENOMIC DNA]</scope>
    <source>
        <strain evidence="1 2">JCM14086</strain>
    </source>
</reference>
<dbReference type="InterPro" id="IPR035093">
    <property type="entry name" value="RelE/ParE_toxin_dom_sf"/>
</dbReference>
<keyword evidence="2" id="KW-1185">Reference proteome</keyword>
<dbReference type="InterPro" id="IPR031552">
    <property type="entry name" value="ParE-like_toxin"/>
</dbReference>
<sequence>MVYASAAFGRKAKKLKRQEKKELDNAVLDILKNPDIGEEKAGDLAGVFVHKFKVRKQLILLSYTYDEEEINLLTLGSHENFYRDLKNYRKA</sequence>
<dbReference type="Proteomes" id="UP000525652">
    <property type="component" value="Unassembled WGS sequence"/>
</dbReference>
<dbReference type="AlphaFoldDB" id="A0A7X1E845"/>
<evidence type="ECO:0000313" key="1">
    <source>
        <dbReference type="EMBL" id="MBC2604387.1"/>
    </source>
</evidence>
<dbReference type="EMBL" id="JACHVA010000143">
    <property type="protein sequence ID" value="MBC2604387.1"/>
    <property type="molecule type" value="Genomic_DNA"/>
</dbReference>
<gene>
    <name evidence="1" type="ORF">H5P30_21615</name>
</gene>
<dbReference type="Gene3D" id="3.30.2310.20">
    <property type="entry name" value="RelE-like"/>
    <property type="match status" value="1"/>
</dbReference>
<proteinExistence type="predicted"/>
<comment type="caution">
    <text evidence="1">The sequence shown here is derived from an EMBL/GenBank/DDBJ whole genome shotgun (WGS) entry which is preliminary data.</text>
</comment>